<evidence type="ECO:0000313" key="2">
    <source>
        <dbReference type="Proteomes" id="UP000286246"/>
    </source>
</evidence>
<gene>
    <name evidence="1" type="ORF">DFQ12_3181</name>
</gene>
<keyword evidence="2" id="KW-1185">Reference proteome</keyword>
<evidence type="ECO:0000313" key="1">
    <source>
        <dbReference type="EMBL" id="RKE52934.1"/>
    </source>
</evidence>
<protein>
    <submittedName>
        <fullName evidence="1">Uncharacterized protein</fullName>
    </submittedName>
</protein>
<dbReference type="PROSITE" id="PS51257">
    <property type="entry name" value="PROKAR_LIPOPROTEIN"/>
    <property type="match status" value="1"/>
</dbReference>
<sequence>MRKTIYLFVLSIFLFLGCKKSDDKSDIEPDGLKIEIKGISGWGDVVNIVIDKNKTEIKYPKSLVPEAKRDKVYKTSEATLKQLSTYIDTYKLIDANIQECARCADGTDYVITIKYEGRVNTVTIAAQRTDGKYADLLNFIDKL</sequence>
<comment type="caution">
    <text evidence="1">The sequence shown here is derived from an EMBL/GenBank/DDBJ whole genome shotgun (WGS) entry which is preliminary data.</text>
</comment>
<dbReference type="RefSeq" id="WP_120259923.1">
    <property type="nucleotide sequence ID" value="NZ_RAPY01000002.1"/>
</dbReference>
<name>A0A420B847_SPHD1</name>
<dbReference type="AlphaFoldDB" id="A0A420B847"/>
<accession>A0A420B847</accession>
<reference evidence="1 2" key="1">
    <citation type="submission" date="2018-09" db="EMBL/GenBank/DDBJ databases">
        <title>Genomic Encyclopedia of Type Strains, Phase III (KMG-III): the genomes of soil and plant-associated and newly described type strains.</title>
        <authorList>
            <person name="Whitman W."/>
        </authorList>
    </citation>
    <scope>NUCLEOTIDE SEQUENCE [LARGE SCALE GENOMIC DNA]</scope>
    <source>
        <strain evidence="1 2">CECT 7938</strain>
    </source>
</reference>
<dbReference type="OrthoDB" id="707259at2"/>
<dbReference type="Proteomes" id="UP000286246">
    <property type="component" value="Unassembled WGS sequence"/>
</dbReference>
<organism evidence="1 2">
    <name type="scientific">Sphingobacterium detergens</name>
    <dbReference type="NCBI Taxonomy" id="1145106"/>
    <lineage>
        <taxon>Bacteria</taxon>
        <taxon>Pseudomonadati</taxon>
        <taxon>Bacteroidota</taxon>
        <taxon>Sphingobacteriia</taxon>
        <taxon>Sphingobacteriales</taxon>
        <taxon>Sphingobacteriaceae</taxon>
        <taxon>Sphingobacterium</taxon>
    </lineage>
</organism>
<dbReference type="EMBL" id="RAPY01000002">
    <property type="protein sequence ID" value="RKE52934.1"/>
    <property type="molecule type" value="Genomic_DNA"/>
</dbReference>
<proteinExistence type="predicted"/>